<evidence type="ECO:0000313" key="2">
    <source>
        <dbReference type="Proteomes" id="UP000009183"/>
    </source>
</evidence>
<dbReference type="Proteomes" id="UP000009183">
    <property type="component" value="Chromosome 18"/>
</dbReference>
<accession>F6GY52</accession>
<reference evidence="2" key="1">
    <citation type="journal article" date="2007" name="Nature">
        <title>The grapevine genome sequence suggests ancestral hexaploidization in major angiosperm phyla.</title>
        <authorList>
            <consortium name="The French-Italian Public Consortium for Grapevine Genome Characterization."/>
            <person name="Jaillon O."/>
            <person name="Aury J.-M."/>
            <person name="Noel B."/>
            <person name="Policriti A."/>
            <person name="Clepet C."/>
            <person name="Casagrande A."/>
            <person name="Choisne N."/>
            <person name="Aubourg S."/>
            <person name="Vitulo N."/>
            <person name="Jubin C."/>
            <person name="Vezzi A."/>
            <person name="Legeai F."/>
            <person name="Hugueney P."/>
            <person name="Dasilva C."/>
            <person name="Horner D."/>
            <person name="Mica E."/>
            <person name="Jublot D."/>
            <person name="Poulain J."/>
            <person name="Bruyere C."/>
            <person name="Billault A."/>
            <person name="Segurens B."/>
            <person name="Gouyvenoux M."/>
            <person name="Ugarte E."/>
            <person name="Cattonaro F."/>
            <person name="Anthouard V."/>
            <person name="Vico V."/>
            <person name="Del Fabbro C."/>
            <person name="Alaux M."/>
            <person name="Di Gaspero G."/>
            <person name="Dumas V."/>
            <person name="Felice N."/>
            <person name="Paillard S."/>
            <person name="Juman I."/>
            <person name="Moroldo M."/>
            <person name="Scalabrin S."/>
            <person name="Canaguier A."/>
            <person name="Le Clainche I."/>
            <person name="Malacrida G."/>
            <person name="Durand E."/>
            <person name="Pesole G."/>
            <person name="Laucou V."/>
            <person name="Chatelet P."/>
            <person name="Merdinoglu D."/>
            <person name="Delledonne M."/>
            <person name="Pezzotti M."/>
            <person name="Lecharny A."/>
            <person name="Scarpelli C."/>
            <person name="Artiguenave F."/>
            <person name="Pe M.E."/>
            <person name="Valle G."/>
            <person name="Morgante M."/>
            <person name="Caboche M."/>
            <person name="Adam-Blondon A.-F."/>
            <person name="Weissenbach J."/>
            <person name="Quetier F."/>
            <person name="Wincker P."/>
        </authorList>
    </citation>
    <scope>NUCLEOTIDE SEQUENCE [LARGE SCALE GENOMIC DNA]</scope>
    <source>
        <strain evidence="2">cv. Pinot noir / PN40024</strain>
    </source>
</reference>
<gene>
    <name evidence="1" type="ordered locus">VIT_18s0072g00280</name>
</gene>
<evidence type="ECO:0000313" key="1">
    <source>
        <dbReference type="EMBL" id="CCB44888.1"/>
    </source>
</evidence>
<dbReference type="InParanoid" id="F6GY52"/>
<proteinExistence type="predicted"/>
<dbReference type="AlphaFoldDB" id="F6GY52"/>
<keyword evidence="2" id="KW-1185">Reference proteome</keyword>
<dbReference type="HOGENOM" id="CLU_2727389_0_0_1"/>
<dbReference type="OrthoDB" id="1902316at2759"/>
<organism evidence="1 2">
    <name type="scientific">Vitis vinifera</name>
    <name type="common">Grape</name>
    <dbReference type="NCBI Taxonomy" id="29760"/>
    <lineage>
        <taxon>Eukaryota</taxon>
        <taxon>Viridiplantae</taxon>
        <taxon>Streptophyta</taxon>
        <taxon>Embryophyta</taxon>
        <taxon>Tracheophyta</taxon>
        <taxon>Spermatophyta</taxon>
        <taxon>Magnoliopsida</taxon>
        <taxon>eudicotyledons</taxon>
        <taxon>Gunneridae</taxon>
        <taxon>Pentapetalae</taxon>
        <taxon>rosids</taxon>
        <taxon>Vitales</taxon>
        <taxon>Vitaceae</taxon>
        <taxon>Viteae</taxon>
        <taxon>Vitis</taxon>
    </lineage>
</organism>
<protein>
    <submittedName>
        <fullName evidence="1">Uncharacterized protein</fullName>
    </submittedName>
</protein>
<dbReference type="InterPro" id="IPR039326">
    <property type="entry name" value="Patronus"/>
</dbReference>
<dbReference type="PANTHER" id="PTHR35125:SF2">
    <property type="entry name" value="PROTEIN PATRONUS 2-LIKE"/>
    <property type="match status" value="1"/>
</dbReference>
<sequence>MAKRVLGGGLMRLVGRKEANVYKVQKKQGIGGRKALGDLTNSRKPSPIKASKRHYSKIFTSFGEEVDAVRSK</sequence>
<dbReference type="PaxDb" id="29760-VIT_18s0072g00280.t01"/>
<dbReference type="GO" id="GO:0007346">
    <property type="term" value="P:regulation of mitotic cell cycle"/>
    <property type="evidence" value="ECO:0007669"/>
    <property type="project" value="InterPro"/>
</dbReference>
<dbReference type="EMBL" id="FN594968">
    <property type="protein sequence ID" value="CCB44888.1"/>
    <property type="molecule type" value="Genomic_DNA"/>
</dbReference>
<dbReference type="PANTHER" id="PTHR35125">
    <property type="entry name" value="NEURON NAVIGATOR 1-LIKE-RELATED"/>
    <property type="match status" value="1"/>
</dbReference>
<name>F6GY52_VITVI</name>